<feature type="compositionally biased region" description="Basic and acidic residues" evidence="1">
    <location>
        <begin position="1"/>
        <end position="11"/>
    </location>
</feature>
<sequence>MQKAAISERERRFRRLGPTGSGVCHLGQGGTDILDAASGPIVRRVSSVPGWA</sequence>
<name>A0A9D4F6Y5_DREPO</name>
<reference evidence="2" key="1">
    <citation type="journal article" date="2019" name="bioRxiv">
        <title>The Genome of the Zebra Mussel, Dreissena polymorpha: A Resource for Invasive Species Research.</title>
        <authorList>
            <person name="McCartney M.A."/>
            <person name="Auch B."/>
            <person name="Kono T."/>
            <person name="Mallez S."/>
            <person name="Zhang Y."/>
            <person name="Obille A."/>
            <person name="Becker A."/>
            <person name="Abrahante J.E."/>
            <person name="Garbe J."/>
            <person name="Badalamenti J.P."/>
            <person name="Herman A."/>
            <person name="Mangelson H."/>
            <person name="Liachko I."/>
            <person name="Sullivan S."/>
            <person name="Sone E.D."/>
            <person name="Koren S."/>
            <person name="Silverstein K.A.T."/>
            <person name="Beckman K.B."/>
            <person name="Gohl D.M."/>
        </authorList>
    </citation>
    <scope>NUCLEOTIDE SEQUENCE</scope>
    <source>
        <strain evidence="2">Duluth1</strain>
        <tissue evidence="2">Whole animal</tissue>
    </source>
</reference>
<evidence type="ECO:0000256" key="1">
    <source>
        <dbReference type="SAM" id="MobiDB-lite"/>
    </source>
</evidence>
<accession>A0A9D4F6Y5</accession>
<proteinExistence type="predicted"/>
<evidence type="ECO:0000313" key="3">
    <source>
        <dbReference type="Proteomes" id="UP000828390"/>
    </source>
</evidence>
<keyword evidence="3" id="KW-1185">Reference proteome</keyword>
<feature type="region of interest" description="Disordered" evidence="1">
    <location>
        <begin position="1"/>
        <end position="24"/>
    </location>
</feature>
<dbReference type="EMBL" id="JAIWYP010000007">
    <property type="protein sequence ID" value="KAH3791201.1"/>
    <property type="molecule type" value="Genomic_DNA"/>
</dbReference>
<comment type="caution">
    <text evidence="2">The sequence shown here is derived from an EMBL/GenBank/DDBJ whole genome shotgun (WGS) entry which is preliminary data.</text>
</comment>
<dbReference type="AlphaFoldDB" id="A0A9D4F6Y5"/>
<protein>
    <submittedName>
        <fullName evidence="2">Uncharacterized protein</fullName>
    </submittedName>
</protein>
<reference evidence="2" key="2">
    <citation type="submission" date="2020-11" db="EMBL/GenBank/DDBJ databases">
        <authorList>
            <person name="McCartney M.A."/>
            <person name="Auch B."/>
            <person name="Kono T."/>
            <person name="Mallez S."/>
            <person name="Becker A."/>
            <person name="Gohl D.M."/>
            <person name="Silverstein K.A.T."/>
            <person name="Koren S."/>
            <person name="Bechman K.B."/>
            <person name="Herman A."/>
            <person name="Abrahante J.E."/>
            <person name="Garbe J."/>
        </authorList>
    </citation>
    <scope>NUCLEOTIDE SEQUENCE</scope>
    <source>
        <strain evidence="2">Duluth1</strain>
        <tissue evidence="2">Whole animal</tissue>
    </source>
</reference>
<gene>
    <name evidence="2" type="ORF">DPMN_144681</name>
</gene>
<evidence type="ECO:0000313" key="2">
    <source>
        <dbReference type="EMBL" id="KAH3791201.1"/>
    </source>
</evidence>
<organism evidence="2 3">
    <name type="scientific">Dreissena polymorpha</name>
    <name type="common">Zebra mussel</name>
    <name type="synonym">Mytilus polymorpha</name>
    <dbReference type="NCBI Taxonomy" id="45954"/>
    <lineage>
        <taxon>Eukaryota</taxon>
        <taxon>Metazoa</taxon>
        <taxon>Spiralia</taxon>
        <taxon>Lophotrochozoa</taxon>
        <taxon>Mollusca</taxon>
        <taxon>Bivalvia</taxon>
        <taxon>Autobranchia</taxon>
        <taxon>Heteroconchia</taxon>
        <taxon>Euheterodonta</taxon>
        <taxon>Imparidentia</taxon>
        <taxon>Neoheterodontei</taxon>
        <taxon>Myida</taxon>
        <taxon>Dreissenoidea</taxon>
        <taxon>Dreissenidae</taxon>
        <taxon>Dreissena</taxon>
    </lineage>
</organism>
<dbReference type="Proteomes" id="UP000828390">
    <property type="component" value="Unassembled WGS sequence"/>
</dbReference>